<dbReference type="GO" id="GO:0032259">
    <property type="term" value="P:methylation"/>
    <property type="evidence" value="ECO:0007669"/>
    <property type="project" value="UniProtKB-KW"/>
</dbReference>
<name>A0AAN6DWL9_9EURO</name>
<proteinExistence type="predicted"/>
<organism evidence="2 3">
    <name type="scientific">Exophiala viscosa</name>
    <dbReference type="NCBI Taxonomy" id="2486360"/>
    <lineage>
        <taxon>Eukaryota</taxon>
        <taxon>Fungi</taxon>
        <taxon>Dikarya</taxon>
        <taxon>Ascomycota</taxon>
        <taxon>Pezizomycotina</taxon>
        <taxon>Eurotiomycetes</taxon>
        <taxon>Chaetothyriomycetidae</taxon>
        <taxon>Chaetothyriales</taxon>
        <taxon>Herpotrichiellaceae</taxon>
        <taxon>Exophiala</taxon>
    </lineage>
</organism>
<sequence>MAQQSRPSNYTQGYSDCTIATHLSRTVDTDAAFLLPRTKKTDHILDVGCGPGTITIGLAKYASEGRTVGLDISMDVLKKAKALAVEARMPTEGTGSVIFKHGNVLERLPFPDETSDIVYCSQLFGHIPPPELPERALTEMRRVLKTGGILASRDGMDQHFYPRGLDVGRLMPALYRSVGFEGDGGKVQVGAGTRVFSGPEARIWLAWRGIGQLQPGDTFHQSWLDAGITEDEIQQTVSAVKRWAETEDAWYASLQCEILAWK</sequence>
<evidence type="ECO:0000313" key="2">
    <source>
        <dbReference type="EMBL" id="KAI1613468.1"/>
    </source>
</evidence>
<dbReference type="GO" id="GO:0008168">
    <property type="term" value="F:methyltransferase activity"/>
    <property type="evidence" value="ECO:0007669"/>
    <property type="project" value="UniProtKB-KW"/>
</dbReference>
<dbReference type="InterPro" id="IPR029063">
    <property type="entry name" value="SAM-dependent_MTases_sf"/>
</dbReference>
<evidence type="ECO:0000259" key="1">
    <source>
        <dbReference type="Pfam" id="PF13649"/>
    </source>
</evidence>
<protein>
    <submittedName>
        <fullName evidence="2">S-adenosyl-L-methionine-dependent methyltransferase</fullName>
    </submittedName>
</protein>
<dbReference type="EMBL" id="MU404354">
    <property type="protein sequence ID" value="KAI1613468.1"/>
    <property type="molecule type" value="Genomic_DNA"/>
</dbReference>
<reference evidence="2" key="1">
    <citation type="journal article" date="2022" name="bioRxiv">
        <title>Deciphering the potential niche of two novel black yeast fungi from a biological soil crust based on their genomes, phenotypes, and melanin regulation.</title>
        <authorList>
            <consortium name="DOE Joint Genome Institute"/>
            <person name="Carr E.C."/>
            <person name="Barton Q."/>
            <person name="Grambo S."/>
            <person name="Sullivan M."/>
            <person name="Renfro C.M."/>
            <person name="Kuo A."/>
            <person name="Pangilinan J."/>
            <person name="Lipzen A."/>
            <person name="Keymanesh K."/>
            <person name="Savage E."/>
            <person name="Barry K."/>
            <person name="Grigoriev I.V."/>
            <person name="Riekhof W.R."/>
            <person name="Harris S.S."/>
        </authorList>
    </citation>
    <scope>NUCLEOTIDE SEQUENCE</scope>
    <source>
        <strain evidence="2">JF 03-4F</strain>
    </source>
</reference>
<keyword evidence="3" id="KW-1185">Reference proteome</keyword>
<dbReference type="CDD" id="cd02440">
    <property type="entry name" value="AdoMet_MTases"/>
    <property type="match status" value="1"/>
</dbReference>
<dbReference type="Pfam" id="PF13649">
    <property type="entry name" value="Methyltransf_25"/>
    <property type="match status" value="1"/>
</dbReference>
<dbReference type="PANTHER" id="PTHR43591:SF24">
    <property type="entry name" value="2-METHOXY-6-POLYPRENYL-1,4-BENZOQUINOL METHYLASE, MITOCHONDRIAL"/>
    <property type="match status" value="1"/>
</dbReference>
<keyword evidence="2" id="KW-0808">Transferase</keyword>
<dbReference type="InterPro" id="IPR041698">
    <property type="entry name" value="Methyltransf_25"/>
</dbReference>
<gene>
    <name evidence="2" type="ORF">EDD36DRAFT_465593</name>
</gene>
<keyword evidence="2" id="KW-0489">Methyltransferase</keyword>
<dbReference type="PANTHER" id="PTHR43591">
    <property type="entry name" value="METHYLTRANSFERASE"/>
    <property type="match status" value="1"/>
</dbReference>
<comment type="caution">
    <text evidence="2">The sequence shown here is derived from an EMBL/GenBank/DDBJ whole genome shotgun (WGS) entry which is preliminary data.</text>
</comment>
<accession>A0AAN6DWL9</accession>
<dbReference type="SUPFAM" id="SSF53335">
    <property type="entry name" value="S-adenosyl-L-methionine-dependent methyltransferases"/>
    <property type="match status" value="1"/>
</dbReference>
<dbReference type="Gene3D" id="3.40.50.150">
    <property type="entry name" value="Vaccinia Virus protein VP39"/>
    <property type="match status" value="1"/>
</dbReference>
<feature type="domain" description="Methyltransferase" evidence="1">
    <location>
        <begin position="44"/>
        <end position="148"/>
    </location>
</feature>
<dbReference type="Proteomes" id="UP001203852">
    <property type="component" value="Unassembled WGS sequence"/>
</dbReference>
<evidence type="ECO:0000313" key="3">
    <source>
        <dbReference type="Proteomes" id="UP001203852"/>
    </source>
</evidence>
<dbReference type="AlphaFoldDB" id="A0AAN6DWL9"/>